<dbReference type="CDD" id="cd05468">
    <property type="entry name" value="pVHL"/>
    <property type="match status" value="1"/>
</dbReference>
<dbReference type="SUPFAM" id="SSF49468">
    <property type="entry name" value="VHL"/>
    <property type="match status" value="1"/>
</dbReference>
<dbReference type="InterPro" id="IPR024053">
    <property type="entry name" value="VHL_beta_dom"/>
</dbReference>
<keyword evidence="8" id="KW-0963">Cytoplasm</keyword>
<feature type="domain" description="von Hippel-Lindau disease tumour suppressor alpha" evidence="17">
    <location>
        <begin position="117"/>
        <end position="163"/>
    </location>
</feature>
<comment type="pathway">
    <text evidence="5">Protein modification; protein ubiquitination.</text>
</comment>
<dbReference type="EMBL" id="WKFB01000197">
    <property type="protein sequence ID" value="KAF6732142.1"/>
    <property type="molecule type" value="Genomic_DNA"/>
</dbReference>
<feature type="domain" description="von Hippel-Lindau disease tumour suppressor beta" evidence="16">
    <location>
        <begin position="12"/>
        <end position="93"/>
    </location>
</feature>
<evidence type="ECO:0000256" key="2">
    <source>
        <dbReference type="ARBA" id="ARBA00004202"/>
    </source>
</evidence>
<evidence type="ECO:0000256" key="12">
    <source>
        <dbReference type="ARBA" id="ARBA00023242"/>
    </source>
</evidence>
<dbReference type="Proteomes" id="UP000646548">
    <property type="component" value="Unassembled WGS sequence"/>
</dbReference>
<evidence type="ECO:0000256" key="4">
    <source>
        <dbReference type="ARBA" id="ARBA00004496"/>
    </source>
</evidence>
<evidence type="ECO:0000259" key="17">
    <source>
        <dbReference type="Pfam" id="PF17211"/>
    </source>
</evidence>
<dbReference type="InterPro" id="IPR037140">
    <property type="entry name" value="VHL_beta_dom_sf"/>
</dbReference>
<dbReference type="GO" id="GO:0005634">
    <property type="term" value="C:nucleus"/>
    <property type="evidence" value="ECO:0007669"/>
    <property type="project" value="UniProtKB-SubCell"/>
</dbReference>
<dbReference type="Pfam" id="PF17211">
    <property type="entry name" value="VHL_C"/>
    <property type="match status" value="1"/>
</dbReference>
<evidence type="ECO:0000259" key="16">
    <source>
        <dbReference type="Pfam" id="PF01847"/>
    </source>
</evidence>
<dbReference type="AlphaFoldDB" id="A0A834CGM4"/>
<keyword evidence="7" id="KW-1003">Cell membrane</keyword>
<dbReference type="InterPro" id="IPR022772">
    <property type="entry name" value="VHL_tumour_suppress_b/a_dom"/>
</dbReference>
<organism evidence="18 19">
    <name type="scientific">Oryzias melastigma</name>
    <name type="common">Marine medaka</name>
    <dbReference type="NCBI Taxonomy" id="30732"/>
    <lineage>
        <taxon>Eukaryota</taxon>
        <taxon>Metazoa</taxon>
        <taxon>Chordata</taxon>
        <taxon>Craniata</taxon>
        <taxon>Vertebrata</taxon>
        <taxon>Euteleostomi</taxon>
        <taxon>Actinopterygii</taxon>
        <taxon>Neopterygii</taxon>
        <taxon>Teleostei</taxon>
        <taxon>Neoteleostei</taxon>
        <taxon>Acanthomorphata</taxon>
        <taxon>Ovalentaria</taxon>
        <taxon>Atherinomorphae</taxon>
        <taxon>Beloniformes</taxon>
        <taxon>Adrianichthyidae</taxon>
        <taxon>Oryziinae</taxon>
        <taxon>Oryzias</taxon>
    </lineage>
</organism>
<dbReference type="Gene3D" id="1.10.750.10">
    <property type="entry name" value="von Hippel-Lindau disease tumour suppressor, alpha domain"/>
    <property type="match status" value="1"/>
</dbReference>
<dbReference type="GO" id="GO:0001666">
    <property type="term" value="P:response to hypoxia"/>
    <property type="evidence" value="ECO:0007669"/>
    <property type="project" value="UniProtKB-ARBA"/>
</dbReference>
<evidence type="ECO:0000313" key="18">
    <source>
        <dbReference type="EMBL" id="KAF6732142.1"/>
    </source>
</evidence>
<evidence type="ECO:0000313" key="19">
    <source>
        <dbReference type="Proteomes" id="UP000646548"/>
    </source>
</evidence>
<evidence type="ECO:0000256" key="13">
    <source>
        <dbReference type="ARBA" id="ARBA00059036"/>
    </source>
</evidence>
<keyword evidence="9" id="KW-0833">Ubl conjugation pathway</keyword>
<evidence type="ECO:0000256" key="8">
    <source>
        <dbReference type="ARBA" id="ARBA00022490"/>
    </source>
</evidence>
<accession>A0A834CGM4</accession>
<evidence type="ECO:0000256" key="14">
    <source>
        <dbReference type="ARBA" id="ARBA00072532"/>
    </source>
</evidence>
<dbReference type="Gene3D" id="2.60.40.780">
    <property type="entry name" value="von Hippel-Lindau disease tumour suppressor, beta domain"/>
    <property type="match status" value="1"/>
</dbReference>
<evidence type="ECO:0000256" key="3">
    <source>
        <dbReference type="ARBA" id="ARBA00004240"/>
    </source>
</evidence>
<dbReference type="GO" id="GO:0005886">
    <property type="term" value="C:plasma membrane"/>
    <property type="evidence" value="ECO:0007669"/>
    <property type="project" value="UniProtKB-SubCell"/>
</dbReference>
<dbReference type="GO" id="GO:0010468">
    <property type="term" value="P:regulation of gene expression"/>
    <property type="evidence" value="ECO:0007669"/>
    <property type="project" value="UniProtKB-ARBA"/>
</dbReference>
<evidence type="ECO:0000256" key="9">
    <source>
        <dbReference type="ARBA" id="ARBA00022786"/>
    </source>
</evidence>
<dbReference type="InterPro" id="IPR036208">
    <property type="entry name" value="VHL_sf"/>
</dbReference>
<dbReference type="FunFam" id="1.10.750.10:FF:000001">
    <property type="entry name" value="von Hippel-Lindau disease tumor suppressor"/>
    <property type="match status" value="1"/>
</dbReference>
<evidence type="ECO:0000256" key="6">
    <source>
        <dbReference type="ARBA" id="ARBA00010057"/>
    </source>
</evidence>
<comment type="function">
    <text evidence="13">Involved in the ubiquitination and subsequent proteasomal degradation via the von Hippel-Lindau ubiquitination complex. Seems to act as a target recruitment subunit in the E3 ubiquitin ligase complex and recruits hydroxylated hypoxia-inducible factor (HIF) under normoxic conditions. Involved in transcriptional repression through interaction with HIF1A, HIF1AN and histone deacetylases. Ubiquitinates, in an oxygen-responsive manner, ADRB2. Acts as a negative regulator of mTORC1 by promoting ubiquitination and degradation of RPTOR.</text>
</comment>
<evidence type="ECO:0000256" key="1">
    <source>
        <dbReference type="ARBA" id="ARBA00004123"/>
    </source>
</evidence>
<dbReference type="InterPro" id="IPR024048">
    <property type="entry name" value="VHL_alpha_dom"/>
</dbReference>
<evidence type="ECO:0000256" key="11">
    <source>
        <dbReference type="ARBA" id="ARBA00023136"/>
    </source>
</evidence>
<evidence type="ECO:0000256" key="5">
    <source>
        <dbReference type="ARBA" id="ARBA00004906"/>
    </source>
</evidence>
<name>A0A834CGM4_ORYME</name>
<sequence length="178" mass="20711">MPQEGEQPLPLIRSLNSRVPVSAVFCNRTPYVVRPLWIDYSGVPQAYEDLKPGSGRRMTTYVGHPWLFRDAATDEPLKVNGKEFFLPQPAENGDVNIFIPMFTKFFFLFSNALTVDSLKDRALHVIRCLVQPEDYRKLEIARCLHEELEDQPNALKDLQHINRLVERRMQERNQDQDV</sequence>
<protein>
    <recommendedName>
        <fullName evidence="14">von Hippel-Lindau disease tumor suppressor</fullName>
    </recommendedName>
    <alternativeName>
        <fullName evidence="15">pVHL</fullName>
    </alternativeName>
</protein>
<proteinExistence type="inferred from homology"/>
<gene>
    <name evidence="18" type="ORF">FQA47_017928</name>
</gene>
<reference evidence="18" key="1">
    <citation type="journal article" name="BMC Genomics">
        <title>Long-read sequencing and de novo genome assembly of marine medaka (Oryzias melastigma).</title>
        <authorList>
            <person name="Liang P."/>
            <person name="Saqib H.S.A."/>
            <person name="Ni X."/>
            <person name="Shen Y."/>
        </authorList>
    </citation>
    <scope>NUCLEOTIDE SEQUENCE</scope>
    <source>
        <strain evidence="18">Bigg-433</strain>
    </source>
</reference>
<keyword evidence="10" id="KW-0256">Endoplasmic reticulum</keyword>
<dbReference type="GO" id="GO:0005783">
    <property type="term" value="C:endoplasmic reticulum"/>
    <property type="evidence" value="ECO:0007669"/>
    <property type="project" value="UniProtKB-SubCell"/>
</dbReference>
<dbReference type="FunFam" id="2.60.40.780:FF:000001">
    <property type="entry name" value="von Hippel-Lindau disease tumor suppressor"/>
    <property type="match status" value="1"/>
</dbReference>
<evidence type="ECO:0000256" key="10">
    <source>
        <dbReference type="ARBA" id="ARBA00022824"/>
    </source>
</evidence>
<comment type="caution">
    <text evidence="18">The sequence shown here is derived from an EMBL/GenBank/DDBJ whole genome shotgun (WGS) entry which is preliminary data.</text>
</comment>
<evidence type="ECO:0000256" key="15">
    <source>
        <dbReference type="ARBA" id="ARBA00080646"/>
    </source>
</evidence>
<keyword evidence="12" id="KW-0539">Nucleus</keyword>
<evidence type="ECO:0000256" key="7">
    <source>
        <dbReference type="ARBA" id="ARBA00022475"/>
    </source>
</evidence>
<dbReference type="InterPro" id="IPR037139">
    <property type="entry name" value="VHL_alpha_dom_sf"/>
</dbReference>
<comment type="subcellular location">
    <subcellularLocation>
        <location evidence="2">Cell membrane</location>
        <topology evidence="2">Peripheral membrane protein</topology>
    </subcellularLocation>
    <subcellularLocation>
        <location evidence="4">Cytoplasm</location>
    </subcellularLocation>
    <subcellularLocation>
        <location evidence="3">Endoplasmic reticulum</location>
    </subcellularLocation>
    <subcellularLocation>
        <location evidence="1">Nucleus</location>
    </subcellularLocation>
</comment>
<dbReference type="Pfam" id="PF01847">
    <property type="entry name" value="VHL"/>
    <property type="match status" value="1"/>
</dbReference>
<comment type="similarity">
    <text evidence="6">Belongs to the VHL family.</text>
</comment>
<keyword evidence="11" id="KW-0472">Membrane</keyword>